<dbReference type="Proteomes" id="UP000736672">
    <property type="component" value="Unassembled WGS sequence"/>
</dbReference>
<feature type="domain" description="C2H2-type" evidence="5">
    <location>
        <begin position="379"/>
        <end position="407"/>
    </location>
</feature>
<name>A0A9P9L635_FUSSL</name>
<sequence>MVTSRPATPMFSSRWIVVSLLMTMSLFAAVKAIAGIESLIEPPTPPGQPRSLCGDSISPSSGSHPLDSSHCTERPVEDGVPIAPGFPSSEKQPQWIACPFSTHFLPTVNQGSEPFERYITIWKQKKYLPKSTLESMLQLESVTAYLRETASFSTDAEDEPLFWPMMNGILLERIYEGLRFLCYGFVACGIAYLCFYSEFPGRIRPPCTTMPWTIWPALIVLWGVCWMFYPSPGRAPGAGELESQPHLHHQPQPEELRGEFRFSALDEADLIFPFLEHSSFSDEWWAPHQLNTTYDPLTMTMVHDTGAYPPDPIRQFSPMTTVDPTRSPTDSLHLGSGSQLTLSPGVQQRSQTQGSEPVAVGITENIATTASGTKATNRFQCPQCYKVLSRRDALDRHQRSQHNRGVEEQLCPHKPCKHSRQGSGFARRDGLRRHLKACKSRPRRAITVALDSVDSQPDSENETRGGSQVRSSNHHAHSSEHPNDTSDQQSSADSLILGLRKRLAEAEAARDRAKREYEEAQQKVANYKVTIETLEKERTA</sequence>
<keyword evidence="1" id="KW-0862">Zinc</keyword>
<feature type="compositionally biased region" description="Low complexity" evidence="2">
    <location>
        <begin position="51"/>
        <end position="69"/>
    </location>
</feature>
<feature type="signal peptide" evidence="4">
    <location>
        <begin position="1"/>
        <end position="32"/>
    </location>
</feature>
<feature type="region of interest" description="Disordered" evidence="2">
    <location>
        <begin position="448"/>
        <end position="498"/>
    </location>
</feature>
<dbReference type="PROSITE" id="PS00028">
    <property type="entry name" value="ZINC_FINGER_C2H2_1"/>
    <property type="match status" value="1"/>
</dbReference>
<feature type="compositionally biased region" description="Polar residues" evidence="2">
    <location>
        <begin position="453"/>
        <end position="471"/>
    </location>
</feature>
<keyword evidence="3" id="KW-1133">Transmembrane helix</keyword>
<gene>
    <name evidence="6" type="ORF">B0J15DRAFT_473806</name>
</gene>
<dbReference type="PROSITE" id="PS50157">
    <property type="entry name" value="ZINC_FINGER_C2H2_2"/>
    <property type="match status" value="1"/>
</dbReference>
<evidence type="ECO:0000259" key="5">
    <source>
        <dbReference type="PROSITE" id="PS50157"/>
    </source>
</evidence>
<dbReference type="Pfam" id="PF00096">
    <property type="entry name" value="zf-C2H2"/>
    <property type="match status" value="1"/>
</dbReference>
<feature type="transmembrane region" description="Helical" evidence="3">
    <location>
        <begin position="209"/>
        <end position="229"/>
    </location>
</feature>
<feature type="chain" id="PRO_5040432267" description="C2H2-type domain-containing protein" evidence="4">
    <location>
        <begin position="33"/>
        <end position="540"/>
    </location>
</feature>
<dbReference type="EMBL" id="JAGTJS010000001">
    <property type="protein sequence ID" value="KAH7274904.1"/>
    <property type="molecule type" value="Genomic_DNA"/>
</dbReference>
<keyword evidence="7" id="KW-1185">Reference proteome</keyword>
<keyword evidence="3" id="KW-0812">Transmembrane</keyword>
<keyword evidence="1" id="KW-0479">Metal-binding</keyword>
<feature type="region of interest" description="Disordered" evidence="2">
    <location>
        <begin position="395"/>
        <end position="430"/>
    </location>
</feature>
<accession>A0A9P9L635</accession>
<protein>
    <recommendedName>
        <fullName evidence="5">C2H2-type domain-containing protein</fullName>
    </recommendedName>
</protein>
<dbReference type="GO" id="GO:0008270">
    <property type="term" value="F:zinc ion binding"/>
    <property type="evidence" value="ECO:0007669"/>
    <property type="project" value="UniProtKB-KW"/>
</dbReference>
<dbReference type="Gene3D" id="3.30.160.60">
    <property type="entry name" value="Classic Zinc Finger"/>
    <property type="match status" value="1"/>
</dbReference>
<proteinExistence type="predicted"/>
<feature type="region of interest" description="Disordered" evidence="2">
    <location>
        <begin position="41"/>
        <end position="84"/>
    </location>
</feature>
<feature type="region of interest" description="Disordered" evidence="2">
    <location>
        <begin position="322"/>
        <end position="356"/>
    </location>
</feature>
<dbReference type="OrthoDB" id="2017974at2759"/>
<feature type="transmembrane region" description="Helical" evidence="3">
    <location>
        <begin position="177"/>
        <end position="197"/>
    </location>
</feature>
<feature type="compositionally biased region" description="Basic and acidic residues" evidence="2">
    <location>
        <begin position="395"/>
        <end position="411"/>
    </location>
</feature>
<dbReference type="SMART" id="SM00355">
    <property type="entry name" value="ZnF_C2H2"/>
    <property type="match status" value="1"/>
</dbReference>
<evidence type="ECO:0000256" key="2">
    <source>
        <dbReference type="SAM" id="MobiDB-lite"/>
    </source>
</evidence>
<evidence type="ECO:0000256" key="3">
    <source>
        <dbReference type="SAM" id="Phobius"/>
    </source>
</evidence>
<comment type="caution">
    <text evidence="6">The sequence shown here is derived from an EMBL/GenBank/DDBJ whole genome shotgun (WGS) entry which is preliminary data.</text>
</comment>
<evidence type="ECO:0000313" key="6">
    <source>
        <dbReference type="EMBL" id="KAH7274904.1"/>
    </source>
</evidence>
<evidence type="ECO:0000313" key="7">
    <source>
        <dbReference type="Proteomes" id="UP000736672"/>
    </source>
</evidence>
<dbReference type="AlphaFoldDB" id="A0A9P9L635"/>
<evidence type="ECO:0000256" key="4">
    <source>
        <dbReference type="SAM" id="SignalP"/>
    </source>
</evidence>
<feature type="compositionally biased region" description="Polar residues" evidence="2">
    <location>
        <begin position="322"/>
        <end position="355"/>
    </location>
</feature>
<organism evidence="6 7">
    <name type="scientific">Fusarium solani</name>
    <name type="common">Filamentous fungus</name>
    <dbReference type="NCBI Taxonomy" id="169388"/>
    <lineage>
        <taxon>Eukaryota</taxon>
        <taxon>Fungi</taxon>
        <taxon>Dikarya</taxon>
        <taxon>Ascomycota</taxon>
        <taxon>Pezizomycotina</taxon>
        <taxon>Sordariomycetes</taxon>
        <taxon>Hypocreomycetidae</taxon>
        <taxon>Hypocreales</taxon>
        <taxon>Nectriaceae</taxon>
        <taxon>Fusarium</taxon>
        <taxon>Fusarium solani species complex</taxon>
    </lineage>
</organism>
<evidence type="ECO:0000256" key="1">
    <source>
        <dbReference type="PROSITE-ProRule" id="PRU00042"/>
    </source>
</evidence>
<reference evidence="6" key="1">
    <citation type="journal article" date="2021" name="Nat. Commun.">
        <title>Genetic determinants of endophytism in the Arabidopsis root mycobiome.</title>
        <authorList>
            <person name="Mesny F."/>
            <person name="Miyauchi S."/>
            <person name="Thiergart T."/>
            <person name="Pickel B."/>
            <person name="Atanasova L."/>
            <person name="Karlsson M."/>
            <person name="Huettel B."/>
            <person name="Barry K.W."/>
            <person name="Haridas S."/>
            <person name="Chen C."/>
            <person name="Bauer D."/>
            <person name="Andreopoulos W."/>
            <person name="Pangilinan J."/>
            <person name="LaButti K."/>
            <person name="Riley R."/>
            <person name="Lipzen A."/>
            <person name="Clum A."/>
            <person name="Drula E."/>
            <person name="Henrissat B."/>
            <person name="Kohler A."/>
            <person name="Grigoriev I.V."/>
            <person name="Martin F.M."/>
            <person name="Hacquard S."/>
        </authorList>
    </citation>
    <scope>NUCLEOTIDE SEQUENCE</scope>
    <source>
        <strain evidence="6">FSSC 5 MPI-SDFR-AT-0091</strain>
    </source>
</reference>
<keyword evidence="1" id="KW-0863">Zinc-finger</keyword>
<dbReference type="InterPro" id="IPR013087">
    <property type="entry name" value="Znf_C2H2_type"/>
</dbReference>
<keyword evidence="3" id="KW-0472">Membrane</keyword>
<keyword evidence="4" id="KW-0732">Signal</keyword>